<comment type="caution">
    <text evidence="3">The sequence shown here is derived from an EMBL/GenBank/DDBJ whole genome shotgun (WGS) entry which is preliminary data.</text>
</comment>
<keyword evidence="4" id="KW-1185">Reference proteome</keyword>
<dbReference type="RefSeq" id="WP_067994308.1">
    <property type="nucleotide sequence ID" value="NZ_QQBC01000004.1"/>
</dbReference>
<gene>
    <name evidence="3" type="ORF">DFR76_104465</name>
</gene>
<accession>A0A370I7M0</accession>
<reference evidence="3 4" key="1">
    <citation type="submission" date="2018-07" db="EMBL/GenBank/DDBJ databases">
        <title>Genomic Encyclopedia of Type Strains, Phase IV (KMG-IV): sequencing the most valuable type-strain genomes for metagenomic binning, comparative biology and taxonomic classification.</title>
        <authorList>
            <person name="Goeker M."/>
        </authorList>
    </citation>
    <scope>NUCLEOTIDE SEQUENCE [LARGE SCALE GENOMIC DNA]</scope>
    <source>
        <strain evidence="3 4">DSM 44290</strain>
    </source>
</reference>
<evidence type="ECO:0000313" key="3">
    <source>
        <dbReference type="EMBL" id="RDI66715.1"/>
    </source>
</evidence>
<dbReference type="STRING" id="1210086.GCA_001613105_01662"/>
<evidence type="ECO:0000256" key="1">
    <source>
        <dbReference type="SAM" id="MobiDB-lite"/>
    </source>
</evidence>
<name>A0A370I7M0_9NOCA</name>
<dbReference type="EMBL" id="QQBC01000004">
    <property type="protein sequence ID" value="RDI66715.1"/>
    <property type="molecule type" value="Genomic_DNA"/>
</dbReference>
<organism evidence="3 4">
    <name type="scientific">Nocardia pseudobrasiliensis</name>
    <dbReference type="NCBI Taxonomy" id="45979"/>
    <lineage>
        <taxon>Bacteria</taxon>
        <taxon>Bacillati</taxon>
        <taxon>Actinomycetota</taxon>
        <taxon>Actinomycetes</taxon>
        <taxon>Mycobacteriales</taxon>
        <taxon>Nocardiaceae</taxon>
        <taxon>Nocardia</taxon>
    </lineage>
</organism>
<evidence type="ECO:0000313" key="4">
    <source>
        <dbReference type="Proteomes" id="UP000254869"/>
    </source>
</evidence>
<sequence length="156" mass="16314">MLNKVAGVMACGALVGLCGVIPAHAEDEGTTKEESTVTVDKLTAVSENEASVAVSFTCPENSDADYTITVTVRDTGKDKDGNKKEDLSKLVYAEGTGSGSCEEGKGTADVRAGIPKTSGGQFTEGESYKVRAELTQDLAMSKTETKALEKAPEEKE</sequence>
<protein>
    <submittedName>
        <fullName evidence="3">Uncharacterized protein</fullName>
    </submittedName>
</protein>
<feature type="chain" id="PRO_5016818542" evidence="2">
    <location>
        <begin position="26"/>
        <end position="156"/>
    </location>
</feature>
<feature type="signal peptide" evidence="2">
    <location>
        <begin position="1"/>
        <end position="25"/>
    </location>
</feature>
<dbReference type="AlphaFoldDB" id="A0A370I7M0"/>
<evidence type="ECO:0000256" key="2">
    <source>
        <dbReference type="SAM" id="SignalP"/>
    </source>
</evidence>
<proteinExistence type="predicted"/>
<feature type="region of interest" description="Disordered" evidence="1">
    <location>
        <begin position="95"/>
        <end position="127"/>
    </location>
</feature>
<dbReference type="Proteomes" id="UP000254869">
    <property type="component" value="Unassembled WGS sequence"/>
</dbReference>
<keyword evidence="2" id="KW-0732">Signal</keyword>